<name>A0A8H6IS58_9PEZI</name>
<dbReference type="Proteomes" id="UP000639643">
    <property type="component" value="Unassembled WGS sequence"/>
</dbReference>
<feature type="compositionally biased region" description="Basic and acidic residues" evidence="1">
    <location>
        <begin position="219"/>
        <end position="232"/>
    </location>
</feature>
<feature type="region of interest" description="Disordered" evidence="1">
    <location>
        <begin position="423"/>
        <end position="468"/>
    </location>
</feature>
<feature type="compositionally biased region" description="Polar residues" evidence="1">
    <location>
        <begin position="432"/>
        <end position="446"/>
    </location>
</feature>
<protein>
    <submittedName>
        <fullName evidence="2">Glycosyl transferase</fullName>
    </submittedName>
</protein>
<keyword evidence="2" id="KW-0808">Transferase</keyword>
<keyword evidence="3" id="KW-1185">Reference proteome</keyword>
<reference evidence="2" key="1">
    <citation type="journal article" date="2020" name="Phytopathology">
        <title>Genome Sequence Resources of Colletotrichum truncatum, C. plurivorum, C. musicola, and C. sojae: Four Species Pathogenic to Soybean (Glycine max).</title>
        <authorList>
            <person name="Rogerio F."/>
            <person name="Boufleur T.R."/>
            <person name="Ciampi-Guillardi M."/>
            <person name="Sukno S.A."/>
            <person name="Thon M.R."/>
            <person name="Massola Junior N.S."/>
            <person name="Baroncelli R."/>
        </authorList>
    </citation>
    <scope>NUCLEOTIDE SEQUENCE</scope>
    <source>
        <strain evidence="2">LFN0074</strain>
    </source>
</reference>
<dbReference type="GO" id="GO:0016740">
    <property type="term" value="F:transferase activity"/>
    <property type="evidence" value="ECO:0007669"/>
    <property type="project" value="UniProtKB-KW"/>
</dbReference>
<gene>
    <name evidence="2" type="ORF">CMUS01_15963</name>
</gene>
<dbReference type="AlphaFoldDB" id="A0A8H6IS58"/>
<sequence length="583" mass="66900">MSAETSSASPSDGQAVTGARLLPIPLRLLPFVNDSLWGRASFSPNASPEALTALMAYRAASYERDGFFGRALFTEARDDFETWTYEDMTKVRSEVVKYLRQYLYDFGVHSTWGRGSLDQKLFAMLNDETFHSWTDEEIADGVDRSRRFQKNIEDIPWFFDDITMTKDKARAFVVDLKRRGPSRTPSGPPSPTKPPIHLSSTRQTPPPKPSRESIPIHQHPREQASDTDDKPTTRQLQDLSKAYKDEERYSGERYDVLETKLLIFRHHCLQLGIPQSQFAEGFSKMLKGKAAEFYYENLYNPITPLTFHDMVRQLKDHFETDEVRRSYLEEWRAMTLHDVIRNNPDKSKVECLEQLLQKLVAIQRALPILAQTDYSLREQAISACQGIPECALALYHPAPTFEGLRHQLFTAIGTASRMTTSSVTSTSTYNSNPIPSLSPANQNITDRTYKGNGRSNRFGKYSQPYRATSKTPQSTRRCYICKKQGCWTTNHSMEERRRSYERFKANQYVQDSSTEAFEAFLVKYEGIESIRSDDDEDLSQFLTTNDDEGYSEDSDQFHVSVLSNDTTSHGMAARLLRHRPWVY</sequence>
<dbReference type="OrthoDB" id="4850545at2759"/>
<proteinExistence type="predicted"/>
<feature type="region of interest" description="Disordered" evidence="1">
    <location>
        <begin position="178"/>
        <end position="235"/>
    </location>
</feature>
<dbReference type="EMBL" id="WIGM01001525">
    <property type="protein sequence ID" value="KAF6795026.1"/>
    <property type="molecule type" value="Genomic_DNA"/>
</dbReference>
<accession>A0A8H6IS58</accession>
<organism evidence="2 3">
    <name type="scientific">Colletotrichum musicola</name>
    <dbReference type="NCBI Taxonomy" id="2175873"/>
    <lineage>
        <taxon>Eukaryota</taxon>
        <taxon>Fungi</taxon>
        <taxon>Dikarya</taxon>
        <taxon>Ascomycota</taxon>
        <taxon>Pezizomycotina</taxon>
        <taxon>Sordariomycetes</taxon>
        <taxon>Hypocreomycetidae</taxon>
        <taxon>Glomerellales</taxon>
        <taxon>Glomerellaceae</taxon>
        <taxon>Colletotrichum</taxon>
        <taxon>Colletotrichum orchidearum species complex</taxon>
    </lineage>
</organism>
<evidence type="ECO:0000256" key="1">
    <source>
        <dbReference type="SAM" id="MobiDB-lite"/>
    </source>
</evidence>
<comment type="caution">
    <text evidence="2">The sequence shown here is derived from an EMBL/GenBank/DDBJ whole genome shotgun (WGS) entry which is preliminary data.</text>
</comment>
<evidence type="ECO:0000313" key="2">
    <source>
        <dbReference type="EMBL" id="KAF6795026.1"/>
    </source>
</evidence>
<evidence type="ECO:0000313" key="3">
    <source>
        <dbReference type="Proteomes" id="UP000639643"/>
    </source>
</evidence>